<dbReference type="AlphaFoldDB" id="A0AA41TZE4"/>
<evidence type="ECO:0000313" key="7">
    <source>
        <dbReference type="Proteomes" id="UP001165378"/>
    </source>
</evidence>
<dbReference type="NCBIfam" id="TIGR02772">
    <property type="entry name" value="Ku_bact"/>
    <property type="match status" value="1"/>
</dbReference>
<dbReference type="HAMAP" id="MF_01875">
    <property type="entry name" value="Prokaryotic_Ku"/>
    <property type="match status" value="1"/>
</dbReference>
<gene>
    <name evidence="3" type="primary">ku</name>
    <name evidence="6" type="ORF">LZ495_08165</name>
</gene>
<evidence type="ECO:0000259" key="5">
    <source>
        <dbReference type="SMART" id="SM00559"/>
    </source>
</evidence>
<dbReference type="GO" id="GO:0006303">
    <property type="term" value="P:double-strand break repair via nonhomologous end joining"/>
    <property type="evidence" value="ECO:0007669"/>
    <property type="project" value="UniProtKB-UniRule"/>
</dbReference>
<evidence type="ECO:0000256" key="2">
    <source>
        <dbReference type="ARBA" id="ARBA00023172"/>
    </source>
</evidence>
<evidence type="ECO:0000313" key="6">
    <source>
        <dbReference type="EMBL" id="MCF2527190.1"/>
    </source>
</evidence>
<feature type="region of interest" description="Disordered" evidence="4">
    <location>
        <begin position="239"/>
        <end position="334"/>
    </location>
</feature>
<dbReference type="Pfam" id="PF02735">
    <property type="entry name" value="Ku"/>
    <property type="match status" value="1"/>
</dbReference>
<keyword evidence="3" id="KW-0234">DNA repair</keyword>
<dbReference type="InterPro" id="IPR006164">
    <property type="entry name" value="DNA_bd_Ku70/Ku80"/>
</dbReference>
<comment type="function">
    <text evidence="3">With LigD forms a non-homologous end joining (NHEJ) DNA repair enzyme, which repairs dsDNA breaks with reduced fidelity. Binds linear dsDNA with 5'- and 3'- overhangs but not closed circular dsDNA nor ssDNA. Recruits and stimulates the ligase activity of LigD.</text>
</comment>
<keyword evidence="1 3" id="KW-0238">DNA-binding</keyword>
<evidence type="ECO:0000256" key="3">
    <source>
        <dbReference type="HAMAP-Rule" id="MF_01875"/>
    </source>
</evidence>
<feature type="domain" description="Ku" evidence="5">
    <location>
        <begin position="39"/>
        <end position="167"/>
    </location>
</feature>
<dbReference type="Gene3D" id="2.40.290.10">
    <property type="match status" value="1"/>
</dbReference>
<keyword evidence="2 3" id="KW-0233">DNA recombination</keyword>
<evidence type="ECO:0000256" key="4">
    <source>
        <dbReference type="SAM" id="MobiDB-lite"/>
    </source>
</evidence>
<dbReference type="SMART" id="SM00559">
    <property type="entry name" value="Ku78"/>
    <property type="match status" value="1"/>
</dbReference>
<accession>A0AA41TZE4</accession>
<dbReference type="GO" id="GO:0006310">
    <property type="term" value="P:DNA recombination"/>
    <property type="evidence" value="ECO:0007669"/>
    <property type="project" value="UniProtKB-KW"/>
</dbReference>
<keyword evidence="7" id="KW-1185">Reference proteome</keyword>
<dbReference type="PANTHER" id="PTHR41251">
    <property type="entry name" value="NON-HOMOLOGOUS END JOINING PROTEIN KU"/>
    <property type="match status" value="1"/>
</dbReference>
<sequence>MTLPVGMYSATGEHTTHFHQLQRGTSDRVRIQRVNERTGKEVDYDDIVKGYDLGGRYVLVEPAELDAIAPGKSELLDVSGFVDEDDIAPVFYDRTYYLAPRGAPYAKVYTLLRTAMHDARKAGIATFVMRGKQYLVALRADEKVITAETLHWPDEVRDPGEQLDLPRRGKPPAPELRAARQLVDAMTIDWNPADWRDTYEAKVRALIDAKAEDGEIAEAEPAPKATDVVDIMDALRRSLERAGTPRDRAGRPAARSGRSPAPRSKAGSTGDRTGKSRRKGKAVTGKRPTKKAATGAGLSELSKQELYDRASRMKITGRSQMNRGELLDAVRAAS</sequence>
<dbReference type="PANTHER" id="PTHR41251:SF1">
    <property type="entry name" value="NON-HOMOLOGOUS END JOINING PROTEIN KU"/>
    <property type="match status" value="1"/>
</dbReference>
<keyword evidence="3" id="KW-0227">DNA damage</keyword>
<dbReference type="GO" id="GO:0003690">
    <property type="term" value="F:double-stranded DNA binding"/>
    <property type="evidence" value="ECO:0007669"/>
    <property type="project" value="UniProtKB-UniRule"/>
</dbReference>
<evidence type="ECO:0000256" key="1">
    <source>
        <dbReference type="ARBA" id="ARBA00023125"/>
    </source>
</evidence>
<organism evidence="6 7">
    <name type="scientific">Yinghuangia soli</name>
    <dbReference type="NCBI Taxonomy" id="2908204"/>
    <lineage>
        <taxon>Bacteria</taxon>
        <taxon>Bacillati</taxon>
        <taxon>Actinomycetota</taxon>
        <taxon>Actinomycetes</taxon>
        <taxon>Kitasatosporales</taxon>
        <taxon>Streptomycetaceae</taxon>
        <taxon>Yinghuangia</taxon>
    </lineage>
</organism>
<feature type="compositionally biased region" description="Basic and acidic residues" evidence="4">
    <location>
        <begin position="302"/>
        <end position="311"/>
    </location>
</feature>
<comment type="similarity">
    <text evidence="3">Belongs to the prokaryotic Ku family.</text>
</comment>
<name>A0AA41TZE4_9ACTN</name>
<feature type="compositionally biased region" description="Basic and acidic residues" evidence="4">
    <location>
        <begin position="239"/>
        <end position="250"/>
    </location>
</feature>
<protein>
    <recommendedName>
        <fullName evidence="3">Non-homologous end joining protein Ku</fullName>
    </recommendedName>
</protein>
<dbReference type="SUPFAM" id="SSF100939">
    <property type="entry name" value="SPOC domain-like"/>
    <property type="match status" value="1"/>
</dbReference>
<comment type="caution">
    <text evidence="6">The sequence shown here is derived from an EMBL/GenBank/DDBJ whole genome shotgun (WGS) entry which is preliminary data.</text>
</comment>
<dbReference type="InterPro" id="IPR009187">
    <property type="entry name" value="Prok_Ku"/>
</dbReference>
<dbReference type="Proteomes" id="UP001165378">
    <property type="component" value="Unassembled WGS sequence"/>
</dbReference>
<dbReference type="InterPro" id="IPR016194">
    <property type="entry name" value="SPOC-like_C_dom_sf"/>
</dbReference>
<reference evidence="6" key="1">
    <citation type="submission" date="2022-01" db="EMBL/GenBank/DDBJ databases">
        <title>Genome-Based Taxonomic Classification of the Phylum Actinobacteria.</title>
        <authorList>
            <person name="Gao Y."/>
        </authorList>
    </citation>
    <scope>NUCLEOTIDE SEQUENCE</scope>
    <source>
        <strain evidence="6">KLBMP 8922</strain>
    </source>
</reference>
<proteinExistence type="inferred from homology"/>
<dbReference type="EMBL" id="JAKFHA010000003">
    <property type="protein sequence ID" value="MCF2527190.1"/>
    <property type="molecule type" value="Genomic_DNA"/>
</dbReference>
<feature type="compositionally biased region" description="Low complexity" evidence="4">
    <location>
        <begin position="251"/>
        <end position="264"/>
    </location>
</feature>
<comment type="subunit">
    <text evidence="3">Homodimer. Interacts with LigD.</text>
</comment>